<keyword evidence="1" id="KW-1133">Transmembrane helix</keyword>
<feature type="transmembrane region" description="Helical" evidence="1">
    <location>
        <begin position="96"/>
        <end position="120"/>
    </location>
</feature>
<keyword evidence="3" id="KW-1185">Reference proteome</keyword>
<evidence type="ECO:0000313" key="2">
    <source>
        <dbReference type="EMBL" id="MEP1060277.1"/>
    </source>
</evidence>
<reference evidence="2 3" key="1">
    <citation type="submission" date="2022-04" db="EMBL/GenBank/DDBJ databases">
        <title>Positive selection, recombination, and allopatry shape intraspecific diversity of widespread and dominant cyanobacteria.</title>
        <authorList>
            <person name="Wei J."/>
            <person name="Shu W."/>
            <person name="Hu C."/>
        </authorList>
    </citation>
    <scope>NUCLEOTIDE SEQUENCE [LARGE SCALE GENOMIC DNA]</scope>
    <source>
        <strain evidence="2 3">AS-A4</strain>
    </source>
</reference>
<proteinExistence type="predicted"/>
<feature type="transmembrane region" description="Helical" evidence="1">
    <location>
        <begin position="132"/>
        <end position="150"/>
    </location>
</feature>
<evidence type="ECO:0000256" key="1">
    <source>
        <dbReference type="SAM" id="Phobius"/>
    </source>
</evidence>
<feature type="transmembrane region" description="Helical" evidence="1">
    <location>
        <begin position="364"/>
        <end position="386"/>
    </location>
</feature>
<feature type="transmembrane region" description="Helical" evidence="1">
    <location>
        <begin position="246"/>
        <end position="266"/>
    </location>
</feature>
<gene>
    <name evidence="2" type="ORF">NDI38_17715</name>
</gene>
<feature type="transmembrane region" description="Helical" evidence="1">
    <location>
        <begin position="398"/>
        <end position="415"/>
    </location>
</feature>
<feature type="transmembrane region" description="Helical" evidence="1">
    <location>
        <begin position="37"/>
        <end position="58"/>
    </location>
</feature>
<feature type="transmembrane region" description="Helical" evidence="1">
    <location>
        <begin position="170"/>
        <end position="194"/>
    </location>
</feature>
<keyword evidence="1" id="KW-0812">Transmembrane</keyword>
<accession>A0ABV0KM03</accession>
<dbReference type="Proteomes" id="UP001476950">
    <property type="component" value="Unassembled WGS sequence"/>
</dbReference>
<name>A0ABV0KM03_9CYAN</name>
<comment type="caution">
    <text evidence="2">The sequence shown here is derived from an EMBL/GenBank/DDBJ whole genome shotgun (WGS) entry which is preliminary data.</text>
</comment>
<evidence type="ECO:0000313" key="3">
    <source>
        <dbReference type="Proteomes" id="UP001476950"/>
    </source>
</evidence>
<sequence length="474" mass="53379">MVTGAYQQNKGVVKGATLILIAYATAFFPRILNAMGLPAPINFVHFAVVPLTCGIVLTQTRVKDKQQVSVAMSLSGGLVIFLAAITASAMLNGAAIINIILDFLLLTEHFVLLLMILCVPFSPDGLKQFRRWILGFGFSHLFLALAQKIMLDLRILKHTRLTIEDNVQGVFYLASGGHVVAATVTLCFCLYYFISAKTAPLWLRFFIVTAGFLQIQFADAKQVMLVAFAAWVLTILSRFKNIGLTVQYLVLAGIVISIFWWCIWNVDFFQYYRGWIRPEIYTSDGDATVLKLSPLQVIPTYFESPLNWLFGLGPGHTIGRLGGWMIRDYWNLLGPLGATTNSVTQVIWDKWLSSYLNSSMFSPFWGWAAIWGDLGFVGLLAFLNLWRIVWQRLCPDSLSRFIVLNILVNGLVFTLMEEPGLMLSAAVLIGLIWTDRQLAQQQRQREQQLAYAMQAASYLSQDDLLYLNELQQRE</sequence>
<feature type="transmembrane region" description="Helical" evidence="1">
    <location>
        <begin position="201"/>
        <end position="217"/>
    </location>
</feature>
<dbReference type="RefSeq" id="WP_190446399.1">
    <property type="nucleotide sequence ID" value="NZ_JAMPLM010000016.1"/>
</dbReference>
<dbReference type="EMBL" id="JAMPLM010000016">
    <property type="protein sequence ID" value="MEP1060277.1"/>
    <property type="molecule type" value="Genomic_DNA"/>
</dbReference>
<evidence type="ECO:0008006" key="4">
    <source>
        <dbReference type="Google" id="ProtNLM"/>
    </source>
</evidence>
<organism evidence="2 3">
    <name type="scientific">Stenomitos frigidus AS-A4</name>
    <dbReference type="NCBI Taxonomy" id="2933935"/>
    <lineage>
        <taxon>Bacteria</taxon>
        <taxon>Bacillati</taxon>
        <taxon>Cyanobacteriota</taxon>
        <taxon>Cyanophyceae</taxon>
        <taxon>Leptolyngbyales</taxon>
        <taxon>Leptolyngbyaceae</taxon>
        <taxon>Stenomitos</taxon>
    </lineage>
</organism>
<feature type="transmembrane region" description="Helical" evidence="1">
    <location>
        <begin position="70"/>
        <end position="90"/>
    </location>
</feature>
<keyword evidence="1" id="KW-0472">Membrane</keyword>
<protein>
    <recommendedName>
        <fullName evidence="4">O-antigen polymerase</fullName>
    </recommendedName>
</protein>
<feature type="transmembrane region" description="Helical" evidence="1">
    <location>
        <begin position="12"/>
        <end position="31"/>
    </location>
</feature>